<name>A0A9P0NZW3_ACAOB</name>
<keyword evidence="2" id="KW-1185">Reference proteome</keyword>
<dbReference type="AlphaFoldDB" id="A0A9P0NZW3"/>
<proteinExistence type="predicted"/>
<organism evidence="1 2">
    <name type="scientific">Acanthoscelides obtectus</name>
    <name type="common">Bean weevil</name>
    <name type="synonym">Bruchus obtectus</name>
    <dbReference type="NCBI Taxonomy" id="200917"/>
    <lineage>
        <taxon>Eukaryota</taxon>
        <taxon>Metazoa</taxon>
        <taxon>Ecdysozoa</taxon>
        <taxon>Arthropoda</taxon>
        <taxon>Hexapoda</taxon>
        <taxon>Insecta</taxon>
        <taxon>Pterygota</taxon>
        <taxon>Neoptera</taxon>
        <taxon>Endopterygota</taxon>
        <taxon>Coleoptera</taxon>
        <taxon>Polyphaga</taxon>
        <taxon>Cucujiformia</taxon>
        <taxon>Chrysomeloidea</taxon>
        <taxon>Chrysomelidae</taxon>
        <taxon>Bruchinae</taxon>
        <taxon>Bruchini</taxon>
        <taxon>Acanthoscelides</taxon>
    </lineage>
</organism>
<evidence type="ECO:0000313" key="2">
    <source>
        <dbReference type="Proteomes" id="UP001152888"/>
    </source>
</evidence>
<accession>A0A9P0NZW3</accession>
<evidence type="ECO:0000313" key="1">
    <source>
        <dbReference type="EMBL" id="CAH1963892.1"/>
    </source>
</evidence>
<sequence>MVLPVFSPWKVDSQMMLSSAKCKLHTRVYLVTTKSLRGIALSHLLRQFSFNGNENTCTFGPFP</sequence>
<dbReference type="Proteomes" id="UP001152888">
    <property type="component" value="Unassembled WGS sequence"/>
</dbReference>
<protein>
    <submittedName>
        <fullName evidence="1">Uncharacterized protein</fullName>
    </submittedName>
</protein>
<dbReference type="EMBL" id="CAKOFQ010006711">
    <property type="protein sequence ID" value="CAH1963892.1"/>
    <property type="molecule type" value="Genomic_DNA"/>
</dbReference>
<reference evidence="1" key="1">
    <citation type="submission" date="2022-03" db="EMBL/GenBank/DDBJ databases">
        <authorList>
            <person name="Sayadi A."/>
        </authorList>
    </citation>
    <scope>NUCLEOTIDE SEQUENCE</scope>
</reference>
<gene>
    <name evidence="1" type="ORF">ACAOBT_LOCUS5474</name>
</gene>
<comment type="caution">
    <text evidence="1">The sequence shown here is derived from an EMBL/GenBank/DDBJ whole genome shotgun (WGS) entry which is preliminary data.</text>
</comment>